<evidence type="ECO:0000256" key="1">
    <source>
        <dbReference type="SAM" id="Coils"/>
    </source>
</evidence>
<proteinExistence type="predicted"/>
<keyword evidence="5" id="KW-1185">Reference proteome</keyword>
<accession>L1JL75</accession>
<dbReference type="EnsemblProtists" id="EKX49258">
    <property type="protein sequence ID" value="EKX49258"/>
    <property type="gene ID" value="GUITHDRAFT_104786"/>
</dbReference>
<feature type="coiled-coil region" evidence="1">
    <location>
        <begin position="141"/>
        <end position="168"/>
    </location>
</feature>
<gene>
    <name evidence="3" type="ORF">GUITHDRAFT_104786</name>
</gene>
<name>L1JL75_GUITC</name>
<dbReference type="AlphaFoldDB" id="L1JL75"/>
<feature type="region of interest" description="Disordered" evidence="2">
    <location>
        <begin position="220"/>
        <end position="288"/>
    </location>
</feature>
<feature type="region of interest" description="Disordered" evidence="2">
    <location>
        <begin position="1"/>
        <end position="32"/>
    </location>
</feature>
<feature type="compositionally biased region" description="Acidic residues" evidence="2">
    <location>
        <begin position="21"/>
        <end position="32"/>
    </location>
</feature>
<dbReference type="GeneID" id="17306188"/>
<dbReference type="PaxDb" id="55529-EKX49258"/>
<dbReference type="Proteomes" id="UP000011087">
    <property type="component" value="Unassembled WGS sequence"/>
</dbReference>
<dbReference type="KEGG" id="gtt:GUITHDRAFT_104786"/>
<keyword evidence="1" id="KW-0175">Coiled coil</keyword>
<dbReference type="EMBL" id="JH992982">
    <property type="protein sequence ID" value="EKX49258.1"/>
    <property type="molecule type" value="Genomic_DNA"/>
</dbReference>
<reference evidence="4" key="3">
    <citation type="submission" date="2016-03" db="UniProtKB">
        <authorList>
            <consortium name="EnsemblProtists"/>
        </authorList>
    </citation>
    <scope>IDENTIFICATION</scope>
</reference>
<feature type="compositionally biased region" description="Polar residues" evidence="2">
    <location>
        <begin position="1"/>
        <end position="20"/>
    </location>
</feature>
<evidence type="ECO:0000313" key="5">
    <source>
        <dbReference type="Proteomes" id="UP000011087"/>
    </source>
</evidence>
<dbReference type="HOGENOM" id="CLU_554860_0_0_1"/>
<evidence type="ECO:0000313" key="4">
    <source>
        <dbReference type="EnsemblProtists" id="EKX49258"/>
    </source>
</evidence>
<feature type="compositionally biased region" description="Low complexity" evidence="2">
    <location>
        <begin position="254"/>
        <end position="272"/>
    </location>
</feature>
<organism evidence="3">
    <name type="scientific">Guillardia theta (strain CCMP2712)</name>
    <name type="common">Cryptophyte</name>
    <dbReference type="NCBI Taxonomy" id="905079"/>
    <lineage>
        <taxon>Eukaryota</taxon>
        <taxon>Cryptophyceae</taxon>
        <taxon>Pyrenomonadales</taxon>
        <taxon>Geminigeraceae</taxon>
        <taxon>Guillardia</taxon>
    </lineage>
</organism>
<evidence type="ECO:0000313" key="3">
    <source>
        <dbReference type="EMBL" id="EKX49258.1"/>
    </source>
</evidence>
<reference evidence="3 5" key="1">
    <citation type="journal article" date="2012" name="Nature">
        <title>Algal genomes reveal evolutionary mosaicism and the fate of nucleomorphs.</title>
        <authorList>
            <consortium name="DOE Joint Genome Institute"/>
            <person name="Curtis B.A."/>
            <person name="Tanifuji G."/>
            <person name="Burki F."/>
            <person name="Gruber A."/>
            <person name="Irimia M."/>
            <person name="Maruyama S."/>
            <person name="Arias M.C."/>
            <person name="Ball S.G."/>
            <person name="Gile G.H."/>
            <person name="Hirakawa Y."/>
            <person name="Hopkins J.F."/>
            <person name="Kuo A."/>
            <person name="Rensing S.A."/>
            <person name="Schmutz J."/>
            <person name="Symeonidi A."/>
            <person name="Elias M."/>
            <person name="Eveleigh R.J."/>
            <person name="Herman E.K."/>
            <person name="Klute M.J."/>
            <person name="Nakayama T."/>
            <person name="Obornik M."/>
            <person name="Reyes-Prieto A."/>
            <person name="Armbrust E.V."/>
            <person name="Aves S.J."/>
            <person name="Beiko R.G."/>
            <person name="Coutinho P."/>
            <person name="Dacks J.B."/>
            <person name="Durnford D.G."/>
            <person name="Fast N.M."/>
            <person name="Green B.R."/>
            <person name="Grisdale C.J."/>
            <person name="Hempel F."/>
            <person name="Henrissat B."/>
            <person name="Hoppner M.P."/>
            <person name="Ishida K."/>
            <person name="Kim E."/>
            <person name="Koreny L."/>
            <person name="Kroth P.G."/>
            <person name="Liu Y."/>
            <person name="Malik S.B."/>
            <person name="Maier U.G."/>
            <person name="McRose D."/>
            <person name="Mock T."/>
            <person name="Neilson J.A."/>
            <person name="Onodera N.T."/>
            <person name="Poole A.M."/>
            <person name="Pritham E.J."/>
            <person name="Richards T.A."/>
            <person name="Rocap G."/>
            <person name="Roy S.W."/>
            <person name="Sarai C."/>
            <person name="Schaack S."/>
            <person name="Shirato S."/>
            <person name="Slamovits C.H."/>
            <person name="Spencer D.F."/>
            <person name="Suzuki S."/>
            <person name="Worden A.Z."/>
            <person name="Zauner S."/>
            <person name="Barry K."/>
            <person name="Bell C."/>
            <person name="Bharti A.K."/>
            <person name="Crow J.A."/>
            <person name="Grimwood J."/>
            <person name="Kramer R."/>
            <person name="Lindquist E."/>
            <person name="Lucas S."/>
            <person name="Salamov A."/>
            <person name="McFadden G.I."/>
            <person name="Lane C.E."/>
            <person name="Keeling P.J."/>
            <person name="Gray M.W."/>
            <person name="Grigoriev I.V."/>
            <person name="Archibald J.M."/>
        </authorList>
    </citation>
    <scope>NUCLEOTIDE SEQUENCE</scope>
    <source>
        <strain evidence="3 5">CCMP2712</strain>
    </source>
</reference>
<dbReference type="RefSeq" id="XP_005836238.1">
    <property type="nucleotide sequence ID" value="XM_005836181.1"/>
</dbReference>
<reference evidence="5" key="2">
    <citation type="submission" date="2012-11" db="EMBL/GenBank/DDBJ databases">
        <authorList>
            <person name="Kuo A."/>
            <person name="Curtis B.A."/>
            <person name="Tanifuji G."/>
            <person name="Burki F."/>
            <person name="Gruber A."/>
            <person name="Irimia M."/>
            <person name="Maruyama S."/>
            <person name="Arias M.C."/>
            <person name="Ball S.G."/>
            <person name="Gile G.H."/>
            <person name="Hirakawa Y."/>
            <person name="Hopkins J.F."/>
            <person name="Rensing S.A."/>
            <person name="Schmutz J."/>
            <person name="Symeonidi A."/>
            <person name="Elias M."/>
            <person name="Eveleigh R.J."/>
            <person name="Herman E.K."/>
            <person name="Klute M.J."/>
            <person name="Nakayama T."/>
            <person name="Obornik M."/>
            <person name="Reyes-Prieto A."/>
            <person name="Armbrust E.V."/>
            <person name="Aves S.J."/>
            <person name="Beiko R.G."/>
            <person name="Coutinho P."/>
            <person name="Dacks J.B."/>
            <person name="Durnford D.G."/>
            <person name="Fast N.M."/>
            <person name="Green B.R."/>
            <person name="Grisdale C."/>
            <person name="Hempe F."/>
            <person name="Henrissat B."/>
            <person name="Hoppner M.P."/>
            <person name="Ishida K.-I."/>
            <person name="Kim E."/>
            <person name="Koreny L."/>
            <person name="Kroth P.G."/>
            <person name="Liu Y."/>
            <person name="Malik S.-B."/>
            <person name="Maier U.G."/>
            <person name="McRose D."/>
            <person name="Mock T."/>
            <person name="Neilson J.A."/>
            <person name="Onodera N.T."/>
            <person name="Poole A.M."/>
            <person name="Pritham E.J."/>
            <person name="Richards T.A."/>
            <person name="Rocap G."/>
            <person name="Roy S.W."/>
            <person name="Sarai C."/>
            <person name="Schaack S."/>
            <person name="Shirato S."/>
            <person name="Slamovits C.H."/>
            <person name="Spencer D.F."/>
            <person name="Suzuki S."/>
            <person name="Worden A.Z."/>
            <person name="Zauner S."/>
            <person name="Barry K."/>
            <person name="Bell C."/>
            <person name="Bharti A.K."/>
            <person name="Crow J.A."/>
            <person name="Grimwood J."/>
            <person name="Kramer R."/>
            <person name="Lindquist E."/>
            <person name="Lucas S."/>
            <person name="Salamov A."/>
            <person name="McFadden G.I."/>
            <person name="Lane C.E."/>
            <person name="Keeling P.J."/>
            <person name="Gray M.W."/>
            <person name="Grigoriev I.V."/>
            <person name="Archibald J.M."/>
        </authorList>
    </citation>
    <scope>NUCLEOTIDE SEQUENCE</scope>
    <source>
        <strain evidence="5">CCMP2712</strain>
    </source>
</reference>
<sequence length="492" mass="56585">MMPQTCENFSMESQDVTLSSEDMELSTSEEEDPSIALSCTPDMHLLAQKAAALSTPKKKLSMEEVVQRCWMCSQPIPPVSDKFGRLGVESVRLYRQRKEERRAAANENFQRMTSRQIPMSPYSRQVVAEREKLGETMFDRTERMMQRRRQLEQACKEKEEEEIKKLQKPPQMCPQSRKIVSKMSRLGVDMIDRSNKLLEKRRNAIEEGRGRKDMELREMQNRQKISPGSKKLVEGSTRASKTTRPSIMSHRFINSSLDDSLRRSASSNSTSSRRAEEDRKRSSLPEAQSKYEPCFQSSLCRGEVSMAAQRSVEFLPEDMKEFERLQWENAKMKSKIKKYRKQLQAAQKGAEGNTPVQLLISHSNMVQEHPISRRTIEAMGGALIKESFKLMRTVMTDEELALKLNELLKAQESEVFSSEFETKAMQQVEPLFNIFFHCIRCASKQGINLETMLSSLVNSYPEDVLARFDEEGQDSKGFLQQELSDVVHGMQV</sequence>
<feature type="compositionally biased region" description="Basic and acidic residues" evidence="2">
    <location>
        <begin position="273"/>
        <end position="283"/>
    </location>
</feature>
<feature type="coiled-coil region" evidence="1">
    <location>
        <begin position="322"/>
        <end position="349"/>
    </location>
</feature>
<feature type="compositionally biased region" description="Polar residues" evidence="2">
    <location>
        <begin position="237"/>
        <end position="246"/>
    </location>
</feature>
<protein>
    <submittedName>
        <fullName evidence="3 4">Uncharacterized protein</fullName>
    </submittedName>
</protein>
<evidence type="ECO:0000256" key="2">
    <source>
        <dbReference type="SAM" id="MobiDB-lite"/>
    </source>
</evidence>